<name>A0AAD9X845_9ROSI</name>
<dbReference type="GO" id="GO:0031167">
    <property type="term" value="P:rRNA methylation"/>
    <property type="evidence" value="ECO:0007669"/>
    <property type="project" value="InterPro"/>
</dbReference>
<comment type="caution">
    <text evidence="3">The sequence shown here is derived from an EMBL/GenBank/DDBJ whole genome shotgun (WGS) entry which is preliminary data.</text>
</comment>
<dbReference type="AlphaFoldDB" id="A0AAD9X845"/>
<protein>
    <submittedName>
        <fullName evidence="3">Uncharacterized protein</fullName>
    </submittedName>
</protein>
<dbReference type="GO" id="GO:0008168">
    <property type="term" value="F:methyltransferase activity"/>
    <property type="evidence" value="ECO:0007669"/>
    <property type="project" value="UniProtKB-KW"/>
</dbReference>
<keyword evidence="2" id="KW-0808">Transferase</keyword>
<gene>
    <name evidence="3" type="ORF">Ddye_014353</name>
</gene>
<accession>A0AAD9X845</accession>
<dbReference type="PANTHER" id="PTHR43542:SF1">
    <property type="entry name" value="METHYLTRANSFERASE"/>
    <property type="match status" value="1"/>
</dbReference>
<keyword evidence="1" id="KW-0489">Methyltransferase</keyword>
<dbReference type="Proteomes" id="UP001280121">
    <property type="component" value="Unassembled WGS sequence"/>
</dbReference>
<evidence type="ECO:0000313" key="3">
    <source>
        <dbReference type="EMBL" id="KAK2654497.1"/>
    </source>
</evidence>
<dbReference type="SUPFAM" id="SSF53335">
    <property type="entry name" value="S-adenosyl-L-methionine-dependent methyltransferases"/>
    <property type="match status" value="1"/>
</dbReference>
<evidence type="ECO:0000256" key="1">
    <source>
        <dbReference type="ARBA" id="ARBA00022603"/>
    </source>
</evidence>
<proteinExistence type="predicted"/>
<dbReference type="Pfam" id="PF03602">
    <property type="entry name" value="Cons_hypoth95"/>
    <property type="match status" value="1"/>
</dbReference>
<dbReference type="PANTHER" id="PTHR43542">
    <property type="entry name" value="METHYLTRANSFERASE"/>
    <property type="match status" value="1"/>
</dbReference>
<evidence type="ECO:0000256" key="2">
    <source>
        <dbReference type="ARBA" id="ARBA00022679"/>
    </source>
</evidence>
<keyword evidence="4" id="KW-1185">Reference proteome</keyword>
<dbReference type="EMBL" id="JANJYI010000004">
    <property type="protein sequence ID" value="KAK2654497.1"/>
    <property type="molecule type" value="Genomic_DNA"/>
</dbReference>
<evidence type="ECO:0000313" key="4">
    <source>
        <dbReference type="Proteomes" id="UP001280121"/>
    </source>
</evidence>
<organism evidence="3 4">
    <name type="scientific">Dipteronia dyeriana</name>
    <dbReference type="NCBI Taxonomy" id="168575"/>
    <lineage>
        <taxon>Eukaryota</taxon>
        <taxon>Viridiplantae</taxon>
        <taxon>Streptophyta</taxon>
        <taxon>Embryophyta</taxon>
        <taxon>Tracheophyta</taxon>
        <taxon>Spermatophyta</taxon>
        <taxon>Magnoliopsida</taxon>
        <taxon>eudicotyledons</taxon>
        <taxon>Gunneridae</taxon>
        <taxon>Pentapetalae</taxon>
        <taxon>rosids</taxon>
        <taxon>malvids</taxon>
        <taxon>Sapindales</taxon>
        <taxon>Sapindaceae</taxon>
        <taxon>Hippocastanoideae</taxon>
        <taxon>Acereae</taxon>
        <taxon>Dipteronia</taxon>
    </lineage>
</organism>
<reference evidence="3" key="1">
    <citation type="journal article" date="2023" name="Plant J.">
        <title>Genome sequences and population genomics provide insights into the demographic history, inbreeding, and mutation load of two 'living fossil' tree species of Dipteronia.</title>
        <authorList>
            <person name="Feng Y."/>
            <person name="Comes H.P."/>
            <person name="Chen J."/>
            <person name="Zhu S."/>
            <person name="Lu R."/>
            <person name="Zhang X."/>
            <person name="Li P."/>
            <person name="Qiu J."/>
            <person name="Olsen K.M."/>
            <person name="Qiu Y."/>
        </authorList>
    </citation>
    <scope>NUCLEOTIDE SEQUENCE</scope>
    <source>
        <strain evidence="3">KIB01</strain>
    </source>
</reference>
<dbReference type="Gene3D" id="3.40.50.150">
    <property type="entry name" value="Vaccinia Virus protein VP39"/>
    <property type="match status" value="1"/>
</dbReference>
<dbReference type="InterPro" id="IPR029063">
    <property type="entry name" value="SAM-dependent_MTases_sf"/>
</dbReference>
<dbReference type="InterPro" id="IPR004398">
    <property type="entry name" value="RNA_MeTrfase_RsmD"/>
</dbReference>
<sequence>MFDSLEERQIFCSCSLAGKRKILMGIFGHITGSGLTGEDKKELLRSYGLNPDEFISKPSSKGLGGKAKRKKLICPKSMNVRLMMKFVKGAAFDILQIAGGCPVSLRLGYWLDLYSRTGSIGIEATSRGCSKVHLLTYYMYLDSSKYGL</sequence>